<evidence type="ECO:0000259" key="1">
    <source>
        <dbReference type="PROSITE" id="PS50090"/>
    </source>
</evidence>
<dbReference type="PANTHER" id="PTHR47211">
    <property type="entry name" value="TRIHELIX TRANSCRIPTION FACTOR ASR3"/>
    <property type="match status" value="1"/>
</dbReference>
<feature type="domain" description="Myb-like" evidence="1">
    <location>
        <begin position="28"/>
        <end position="87"/>
    </location>
</feature>
<proteinExistence type="predicted"/>
<dbReference type="Pfam" id="PF13837">
    <property type="entry name" value="Myb_DNA-bind_4"/>
    <property type="match status" value="1"/>
</dbReference>
<dbReference type="AlphaFoldDB" id="S8DV89"/>
<evidence type="ECO:0000313" key="3">
    <source>
        <dbReference type="Proteomes" id="UP000015453"/>
    </source>
</evidence>
<keyword evidence="3" id="KW-1185">Reference proteome</keyword>
<dbReference type="EMBL" id="AUSU01003305">
    <property type="protein sequence ID" value="EPS67083.1"/>
    <property type="molecule type" value="Genomic_DNA"/>
</dbReference>
<dbReference type="PROSITE" id="PS50090">
    <property type="entry name" value="MYB_LIKE"/>
    <property type="match status" value="1"/>
</dbReference>
<dbReference type="InterPro" id="IPR001005">
    <property type="entry name" value="SANT/Myb"/>
</dbReference>
<dbReference type="OrthoDB" id="1865198at2759"/>
<dbReference type="InterPro" id="IPR009057">
    <property type="entry name" value="Homeodomain-like_sf"/>
</dbReference>
<dbReference type="Gene3D" id="1.10.10.60">
    <property type="entry name" value="Homeodomain-like"/>
    <property type="match status" value="1"/>
</dbReference>
<dbReference type="InterPro" id="IPR044822">
    <property type="entry name" value="Myb_DNA-bind_4"/>
</dbReference>
<dbReference type="Proteomes" id="UP000015453">
    <property type="component" value="Unassembled WGS sequence"/>
</dbReference>
<gene>
    <name evidence="2" type="ORF">M569_07694</name>
</gene>
<dbReference type="PANTHER" id="PTHR47211:SF2">
    <property type="entry name" value="TRIHELIX TRANSCRIPTION FACTOR ASR3"/>
    <property type="match status" value="1"/>
</dbReference>
<dbReference type="SUPFAM" id="SSF46689">
    <property type="entry name" value="Homeodomain-like"/>
    <property type="match status" value="1"/>
</dbReference>
<organism evidence="2 3">
    <name type="scientific">Genlisea aurea</name>
    <dbReference type="NCBI Taxonomy" id="192259"/>
    <lineage>
        <taxon>Eukaryota</taxon>
        <taxon>Viridiplantae</taxon>
        <taxon>Streptophyta</taxon>
        <taxon>Embryophyta</taxon>
        <taxon>Tracheophyta</taxon>
        <taxon>Spermatophyta</taxon>
        <taxon>Magnoliopsida</taxon>
        <taxon>eudicotyledons</taxon>
        <taxon>Gunneridae</taxon>
        <taxon>Pentapetalae</taxon>
        <taxon>asterids</taxon>
        <taxon>lamiids</taxon>
        <taxon>Lamiales</taxon>
        <taxon>Lentibulariaceae</taxon>
        <taxon>Genlisea</taxon>
    </lineage>
</organism>
<accession>S8DV89</accession>
<evidence type="ECO:0000313" key="2">
    <source>
        <dbReference type="EMBL" id="EPS67083.1"/>
    </source>
</evidence>
<name>S8DV89_9LAMI</name>
<protein>
    <recommendedName>
        <fullName evidence="1">Myb-like domain-containing protein</fullName>
    </recommendedName>
</protein>
<sequence length="254" mass="28289">MLFESLSPGRDPVDGGAGSKAAAARLPRWTQKEILVLIQGKRAAENRVGIGPASTGSGQISPKWCSISNYCVNRCPAQCRKRWSNLSGDFRKIKAWESEVKEGSDSFWAMRKDSRRERKLPGSFDREVYDILSGADAGQEGVGRSSVKRKWTAPIPISGLNCAISSPRHSIFITAPEKHYPSEDPPRAGREKCEFEYELVVAALESNGRLLRPRLEAQNANLRLEREQRDEHLNRLSTVLDKVADAVCRIADKL</sequence>
<reference evidence="2 3" key="1">
    <citation type="journal article" date="2013" name="BMC Genomics">
        <title>The miniature genome of a carnivorous plant Genlisea aurea contains a low number of genes and short non-coding sequences.</title>
        <authorList>
            <person name="Leushkin E.V."/>
            <person name="Sutormin R.A."/>
            <person name="Nabieva E.R."/>
            <person name="Penin A.A."/>
            <person name="Kondrashov A.S."/>
            <person name="Logacheva M.D."/>
        </authorList>
    </citation>
    <scope>NUCLEOTIDE SEQUENCE [LARGE SCALE GENOMIC DNA]</scope>
</reference>
<comment type="caution">
    <text evidence="2">The sequence shown here is derived from an EMBL/GenBank/DDBJ whole genome shotgun (WGS) entry which is preliminary data.</text>
</comment>